<dbReference type="InterPro" id="IPR000276">
    <property type="entry name" value="GPCR_Rhodpsn"/>
</dbReference>
<dbReference type="GO" id="GO:0004930">
    <property type="term" value="F:G protein-coupled receptor activity"/>
    <property type="evidence" value="ECO:0007669"/>
    <property type="project" value="InterPro"/>
</dbReference>
<comment type="subcellular location">
    <subcellularLocation>
        <location evidence="1">Membrane</location>
    </subcellularLocation>
</comment>
<keyword evidence="4 6" id="KW-0472">Membrane</keyword>
<dbReference type="GO" id="GO:0016020">
    <property type="term" value="C:membrane"/>
    <property type="evidence" value="ECO:0007669"/>
    <property type="project" value="UniProtKB-SubCell"/>
</dbReference>
<dbReference type="HOGENOM" id="CLU_009579_24_7_1"/>
<feature type="transmembrane region" description="Helical" evidence="6">
    <location>
        <begin position="110"/>
        <end position="135"/>
    </location>
</feature>
<evidence type="ECO:0000256" key="4">
    <source>
        <dbReference type="ARBA" id="ARBA00023136"/>
    </source>
</evidence>
<evidence type="ECO:0000313" key="8">
    <source>
        <dbReference type="EMBL" id="ELT89981.1"/>
    </source>
</evidence>
<evidence type="ECO:0000256" key="2">
    <source>
        <dbReference type="ARBA" id="ARBA00022692"/>
    </source>
</evidence>
<evidence type="ECO:0000256" key="3">
    <source>
        <dbReference type="ARBA" id="ARBA00022989"/>
    </source>
</evidence>
<dbReference type="Proteomes" id="UP000014760">
    <property type="component" value="Unassembled WGS sequence"/>
</dbReference>
<dbReference type="PANTHER" id="PTHR46641:SF2">
    <property type="entry name" value="FMRFAMIDE RECEPTOR"/>
    <property type="match status" value="1"/>
</dbReference>
<evidence type="ECO:0000259" key="7">
    <source>
        <dbReference type="PROSITE" id="PS50262"/>
    </source>
</evidence>
<feature type="transmembrane region" description="Helical" evidence="6">
    <location>
        <begin position="156"/>
        <end position="176"/>
    </location>
</feature>
<dbReference type="EMBL" id="AMQN01032180">
    <property type="status" value="NOT_ANNOTATED_CDS"/>
    <property type="molecule type" value="Genomic_DNA"/>
</dbReference>
<feature type="transmembrane region" description="Helical" evidence="6">
    <location>
        <begin position="203"/>
        <end position="230"/>
    </location>
</feature>
<evidence type="ECO:0000256" key="1">
    <source>
        <dbReference type="ARBA" id="ARBA00004370"/>
    </source>
</evidence>
<feature type="transmembrane region" description="Helical" evidence="6">
    <location>
        <begin position="251"/>
        <end position="269"/>
    </location>
</feature>
<keyword evidence="2 6" id="KW-0812">Transmembrane</keyword>
<gene>
    <name evidence="8" type="ORF">CAPTEDRAFT_187063</name>
</gene>
<dbReference type="PRINTS" id="PR00237">
    <property type="entry name" value="GPCRRHODOPSN"/>
</dbReference>
<evidence type="ECO:0000256" key="5">
    <source>
        <dbReference type="SAM" id="MobiDB-lite"/>
    </source>
</evidence>
<name>R7TG05_CAPTE</name>
<dbReference type="PROSITE" id="PS50262">
    <property type="entry name" value="G_PROTEIN_RECEP_F1_2"/>
    <property type="match status" value="1"/>
</dbReference>
<dbReference type="OrthoDB" id="6289922at2759"/>
<organism evidence="8">
    <name type="scientific">Capitella teleta</name>
    <name type="common">Polychaete worm</name>
    <dbReference type="NCBI Taxonomy" id="283909"/>
    <lineage>
        <taxon>Eukaryota</taxon>
        <taxon>Metazoa</taxon>
        <taxon>Spiralia</taxon>
        <taxon>Lophotrochozoa</taxon>
        <taxon>Annelida</taxon>
        <taxon>Polychaeta</taxon>
        <taxon>Sedentaria</taxon>
        <taxon>Scolecida</taxon>
        <taxon>Capitellidae</taxon>
        <taxon>Capitella</taxon>
    </lineage>
</organism>
<dbReference type="SUPFAM" id="SSF81321">
    <property type="entry name" value="Family A G protein-coupled receptor-like"/>
    <property type="match status" value="1"/>
</dbReference>
<reference evidence="9" key="3">
    <citation type="submission" date="2015-06" db="UniProtKB">
        <authorList>
            <consortium name="EnsemblMetazoa"/>
        </authorList>
    </citation>
    <scope>IDENTIFICATION</scope>
</reference>
<evidence type="ECO:0000313" key="9">
    <source>
        <dbReference type="EnsemblMetazoa" id="CapteP187063"/>
    </source>
</evidence>
<evidence type="ECO:0000256" key="6">
    <source>
        <dbReference type="SAM" id="Phobius"/>
    </source>
</evidence>
<dbReference type="AlphaFoldDB" id="R7TG05"/>
<dbReference type="CDD" id="cd14978">
    <property type="entry name" value="7tmA_FMRFamide_R-like"/>
    <property type="match status" value="1"/>
</dbReference>
<feature type="transmembrane region" description="Helical" evidence="6">
    <location>
        <begin position="289"/>
        <end position="315"/>
    </location>
</feature>
<dbReference type="Gene3D" id="1.20.1070.10">
    <property type="entry name" value="Rhodopsin 7-helix transmembrane proteins"/>
    <property type="match status" value="1"/>
</dbReference>
<dbReference type="EMBL" id="KB311083">
    <property type="protein sequence ID" value="ELT89981.1"/>
    <property type="molecule type" value="Genomic_DNA"/>
</dbReference>
<dbReference type="InterPro" id="IPR052954">
    <property type="entry name" value="GPCR-Ligand_Int"/>
</dbReference>
<feature type="region of interest" description="Disordered" evidence="5">
    <location>
        <begin position="1"/>
        <end position="20"/>
    </location>
</feature>
<dbReference type="InterPro" id="IPR017452">
    <property type="entry name" value="GPCR_Rhodpsn_7TM"/>
</dbReference>
<reference evidence="10" key="1">
    <citation type="submission" date="2012-12" db="EMBL/GenBank/DDBJ databases">
        <authorList>
            <person name="Hellsten U."/>
            <person name="Grimwood J."/>
            <person name="Chapman J.A."/>
            <person name="Shapiro H."/>
            <person name="Aerts A."/>
            <person name="Otillar R.P."/>
            <person name="Terry A.Y."/>
            <person name="Boore J.L."/>
            <person name="Simakov O."/>
            <person name="Marletaz F."/>
            <person name="Cho S.-J."/>
            <person name="Edsinger-Gonzales E."/>
            <person name="Havlak P."/>
            <person name="Kuo D.-H."/>
            <person name="Larsson T."/>
            <person name="Lv J."/>
            <person name="Arendt D."/>
            <person name="Savage R."/>
            <person name="Osoegawa K."/>
            <person name="de Jong P."/>
            <person name="Lindberg D.R."/>
            <person name="Seaver E.C."/>
            <person name="Weisblat D.A."/>
            <person name="Putnam N.H."/>
            <person name="Grigoriev I.V."/>
            <person name="Rokhsar D.S."/>
        </authorList>
    </citation>
    <scope>NUCLEOTIDE SEQUENCE</scope>
    <source>
        <strain evidence="10">I ESC-2004</strain>
    </source>
</reference>
<evidence type="ECO:0000313" key="10">
    <source>
        <dbReference type="Proteomes" id="UP000014760"/>
    </source>
</evidence>
<keyword evidence="3 6" id="KW-1133">Transmembrane helix</keyword>
<accession>R7TG05</accession>
<feature type="domain" description="G-protein coupled receptors family 1 profile" evidence="7">
    <location>
        <begin position="50"/>
        <end position="312"/>
    </location>
</feature>
<feature type="transmembrane region" description="Helical" evidence="6">
    <location>
        <begin position="38"/>
        <end position="58"/>
    </location>
</feature>
<protein>
    <recommendedName>
        <fullName evidence="7">G-protein coupled receptors family 1 profile domain-containing protein</fullName>
    </recommendedName>
</protein>
<feature type="transmembrane region" description="Helical" evidence="6">
    <location>
        <begin position="70"/>
        <end position="90"/>
    </location>
</feature>
<dbReference type="PANTHER" id="PTHR46641">
    <property type="entry name" value="FMRFAMIDE RECEPTOR-RELATED"/>
    <property type="match status" value="1"/>
</dbReference>
<dbReference type="EnsemblMetazoa" id="CapteT187063">
    <property type="protein sequence ID" value="CapteP187063"/>
    <property type="gene ID" value="CapteG187063"/>
</dbReference>
<dbReference type="Pfam" id="PF00001">
    <property type="entry name" value="7tm_1"/>
    <property type="match status" value="1"/>
</dbReference>
<reference evidence="8 10" key="2">
    <citation type="journal article" date="2013" name="Nature">
        <title>Insights into bilaterian evolution from three spiralian genomes.</title>
        <authorList>
            <person name="Simakov O."/>
            <person name="Marletaz F."/>
            <person name="Cho S.J."/>
            <person name="Edsinger-Gonzales E."/>
            <person name="Havlak P."/>
            <person name="Hellsten U."/>
            <person name="Kuo D.H."/>
            <person name="Larsson T."/>
            <person name="Lv J."/>
            <person name="Arendt D."/>
            <person name="Savage R."/>
            <person name="Osoegawa K."/>
            <person name="de Jong P."/>
            <person name="Grimwood J."/>
            <person name="Chapman J.A."/>
            <person name="Shapiro H."/>
            <person name="Aerts A."/>
            <person name="Otillar R.P."/>
            <person name="Terry A.Y."/>
            <person name="Boore J.L."/>
            <person name="Grigoriev I.V."/>
            <person name="Lindberg D.R."/>
            <person name="Seaver E.C."/>
            <person name="Weisblat D.A."/>
            <person name="Putnam N.H."/>
            <person name="Rokhsar D.S."/>
        </authorList>
    </citation>
    <scope>NUCLEOTIDE SEQUENCE</scope>
    <source>
        <strain evidence="8 10">I ESC-2004</strain>
    </source>
</reference>
<keyword evidence="10" id="KW-1185">Reference proteome</keyword>
<sequence length="363" mass="40772">MDAEASTSWPEVSSSGTPSTGHADTALCTWYNIFMRDIFGGLVVVVGLIGNGLTIVIMGRDRRKSSTIRMLFYLAIVDSLILIVYGIIAMPTPLLKLQDLYVEASNHQVISITVLSYVGQTLNQISVLFTLIVTWQRYVSICIPLKAKMYTSPHNTNKMAVTAIVFAVIFYLPNFFHNSFITDPTGKLQPIAEPLAENFIYQVIYSISLLYLFSYVGPIVGLIVMGTTLLQNIRDSFKKKTTMKAKEELTLSLVGVILIFIICQSISPLRRILMWVYAPYHIALQCENALFFFGPIYLISFLVNSAANFIIYILFARGFRRKVFKFIRWNHQVDPAQPTGQSWTFTQNNTCDTASTGTSFGQP</sequence>
<dbReference type="OMA" id="LMVTIER"/>
<proteinExistence type="predicted"/>